<evidence type="ECO:0000313" key="3">
    <source>
        <dbReference type="EMBL" id="SQA99649.1"/>
    </source>
</evidence>
<keyword evidence="1 3" id="KW-0456">Lyase</keyword>
<feature type="domain" description="Formaldehyde-activating enzyme" evidence="2">
    <location>
        <begin position="5"/>
        <end position="126"/>
    </location>
</feature>
<dbReference type="InterPro" id="IPR037075">
    <property type="entry name" value="HCHO-activating_enzyme_sf"/>
</dbReference>
<dbReference type="InterPro" id="IPR014826">
    <property type="entry name" value="HCHO-activating_enzyme"/>
</dbReference>
<gene>
    <name evidence="3" type="primary">fae</name>
    <name evidence="3" type="ORF">NCTC12120_03571</name>
</gene>
<dbReference type="Proteomes" id="UP000251197">
    <property type="component" value="Unassembled WGS sequence"/>
</dbReference>
<name>A0A2X2VDH4_9ENTR</name>
<dbReference type="InterPro" id="IPR020568">
    <property type="entry name" value="Ribosomal_Su5_D2-typ_SF"/>
</dbReference>
<dbReference type="GO" id="GO:0016051">
    <property type="term" value="P:carbohydrate biosynthetic process"/>
    <property type="evidence" value="ECO:0007669"/>
    <property type="project" value="InterPro"/>
</dbReference>
<dbReference type="EMBL" id="UAVU01000003">
    <property type="protein sequence ID" value="SQA99649.1"/>
    <property type="molecule type" value="Genomic_DNA"/>
</dbReference>
<dbReference type="EC" id="4.3.-.-" evidence="3"/>
<evidence type="ECO:0000259" key="2">
    <source>
        <dbReference type="Pfam" id="PF08714"/>
    </source>
</evidence>
<dbReference type="AlphaFoldDB" id="A0A2X2VDH4"/>
<proteinExistence type="predicted"/>
<dbReference type="SUPFAM" id="SSF54211">
    <property type="entry name" value="Ribosomal protein S5 domain 2-like"/>
    <property type="match status" value="1"/>
</dbReference>
<organism evidence="3 4">
    <name type="scientific">Cedecea neteri</name>
    <dbReference type="NCBI Taxonomy" id="158822"/>
    <lineage>
        <taxon>Bacteria</taxon>
        <taxon>Pseudomonadati</taxon>
        <taxon>Pseudomonadota</taxon>
        <taxon>Gammaproteobacteria</taxon>
        <taxon>Enterobacterales</taxon>
        <taxon>Enterobacteriaceae</taxon>
        <taxon>Cedecea</taxon>
    </lineage>
</organism>
<protein>
    <submittedName>
        <fullName evidence="3">Formaldehyde-activating enzyme</fullName>
        <ecNumber evidence="3">4.3.-.-</ecNumber>
    </submittedName>
</protein>
<accession>A0A2X2VDH4</accession>
<evidence type="ECO:0000256" key="1">
    <source>
        <dbReference type="ARBA" id="ARBA00023239"/>
    </source>
</evidence>
<reference evidence="3 4" key="1">
    <citation type="submission" date="2018-06" db="EMBL/GenBank/DDBJ databases">
        <authorList>
            <consortium name="Pathogen Informatics"/>
            <person name="Doyle S."/>
        </authorList>
    </citation>
    <scope>NUCLEOTIDE SEQUENCE [LARGE SCALE GENOMIC DNA]</scope>
    <source>
        <strain evidence="3 4">NCTC12120</strain>
    </source>
</reference>
<evidence type="ECO:0000313" key="4">
    <source>
        <dbReference type="Proteomes" id="UP000251197"/>
    </source>
</evidence>
<dbReference type="Gene3D" id="3.30.230.60">
    <property type="entry name" value="Formaldehyde-activating enzyme"/>
    <property type="match status" value="1"/>
</dbReference>
<dbReference type="STRING" id="158822.LH23_01445"/>
<dbReference type="GO" id="GO:0016840">
    <property type="term" value="F:carbon-nitrogen lyase activity"/>
    <property type="evidence" value="ECO:0007669"/>
    <property type="project" value="InterPro"/>
</dbReference>
<dbReference type="Pfam" id="PF08714">
    <property type="entry name" value="Fae"/>
    <property type="match status" value="1"/>
</dbReference>
<sequence>MEMYIGEGFEGNGVNASHINIMIGPRSGVVGQAFSSSLASPSQGHCPFMVVIKPNVPAKPMTLYVNKAEISGELHGNATWGASQAAIAKAVTEALLDGTLPAEAEDEWCIVTANWVNPAVTTSTRFTTTTTAPAVRPFAQRWANCRSAARLLTPCRSSAILSTPQKPEEAKWNTSTWATAA</sequence>